<dbReference type="Proteomes" id="UP000319160">
    <property type="component" value="Unassembled WGS sequence"/>
</dbReference>
<keyword evidence="2" id="KW-0378">Hydrolase</keyword>
<evidence type="ECO:0000256" key="1">
    <source>
        <dbReference type="ARBA" id="ARBA00013201"/>
    </source>
</evidence>
<evidence type="ECO:0000256" key="2">
    <source>
        <dbReference type="ARBA" id="ARBA00022801"/>
    </source>
</evidence>
<evidence type="ECO:0000256" key="3">
    <source>
        <dbReference type="ARBA" id="ARBA00022963"/>
    </source>
</evidence>
<gene>
    <name evidence="6" type="ORF">FHL15_001941</name>
</gene>
<dbReference type="Pfam" id="PF03403">
    <property type="entry name" value="PAF-AH_p_II"/>
    <property type="match status" value="1"/>
</dbReference>
<keyword evidence="4" id="KW-0443">Lipid metabolism</keyword>
<dbReference type="GO" id="GO:0003847">
    <property type="term" value="F:1-alkyl-2-acetylglycerophosphocholine esterase activity"/>
    <property type="evidence" value="ECO:0007669"/>
    <property type="project" value="UniProtKB-EC"/>
</dbReference>
<dbReference type="STRING" id="2512241.A0A553IAC2"/>
<evidence type="ECO:0000256" key="4">
    <source>
        <dbReference type="ARBA" id="ARBA00023098"/>
    </source>
</evidence>
<name>A0A553IAC2_9PEZI</name>
<keyword evidence="3" id="KW-0442">Lipid degradation</keyword>
<evidence type="ECO:0000256" key="5">
    <source>
        <dbReference type="SAM" id="SignalP"/>
    </source>
</evidence>
<dbReference type="OrthoDB" id="2363873at2759"/>
<feature type="chain" id="PRO_5022080312" description="1-alkyl-2-acetylglycerophosphocholine esterase" evidence="5">
    <location>
        <begin position="17"/>
        <end position="387"/>
    </location>
</feature>
<keyword evidence="5" id="KW-0732">Signal</keyword>
<evidence type="ECO:0000313" key="6">
    <source>
        <dbReference type="EMBL" id="TRX97147.1"/>
    </source>
</evidence>
<dbReference type="PANTHER" id="PTHR10272:SF14">
    <property type="entry name" value="PAF ACETYLHYDROLASE FAMILY PROTEIN"/>
    <property type="match status" value="1"/>
</dbReference>
<accession>A0A553IAC2</accession>
<evidence type="ECO:0000313" key="7">
    <source>
        <dbReference type="Proteomes" id="UP000319160"/>
    </source>
</evidence>
<organism evidence="6 7">
    <name type="scientific">Xylaria flabelliformis</name>
    <dbReference type="NCBI Taxonomy" id="2512241"/>
    <lineage>
        <taxon>Eukaryota</taxon>
        <taxon>Fungi</taxon>
        <taxon>Dikarya</taxon>
        <taxon>Ascomycota</taxon>
        <taxon>Pezizomycotina</taxon>
        <taxon>Sordariomycetes</taxon>
        <taxon>Xylariomycetidae</taxon>
        <taxon>Xylariales</taxon>
        <taxon>Xylariaceae</taxon>
        <taxon>Xylaria</taxon>
    </lineage>
</organism>
<proteinExistence type="predicted"/>
<sequence>MLQSVLISLGLGLGAGANLLVPELTGPHKVGTTVLELVDSSRQDPFAPTPQPRDLVISLFYPTSKHLKNCTLAPQFPPVTAATIDALVNATGIAESFTTRACAGSPLSRPDLPLVLFSPGLGNPRLFHSDIAEELASYGWNVVTVDHPYESFIVEYPDGRSVSSSDSPNQANATLEQYLDVRVKDMRFVLDSLSNSSVTSRIPGLETSSRSSKTSSYNCPKTKFTTSKVGVFGHSFGGATSLQLLKDDPRFYVGANLDGSVYGDVVQKGTDSPFVFFGRHDGAQNHTDENDDTWAEAWKNLRGFKREYSVNGTLHGGYTDIPVFRDLLPSGALGDYAQGLGSIKGARILAIERAFLGALFDRFLKGKGGELLDGKGLDQWPEVTLVK</sequence>
<dbReference type="AlphaFoldDB" id="A0A553IAC2"/>
<comment type="caution">
    <text evidence="6">The sequence shown here is derived from an EMBL/GenBank/DDBJ whole genome shotgun (WGS) entry which is preliminary data.</text>
</comment>
<feature type="signal peptide" evidence="5">
    <location>
        <begin position="1"/>
        <end position="16"/>
    </location>
</feature>
<protein>
    <recommendedName>
        <fullName evidence="1">1-alkyl-2-acetylglycerophosphocholine esterase</fullName>
        <ecNumber evidence="1">3.1.1.47</ecNumber>
    </recommendedName>
</protein>
<dbReference type="EMBL" id="VFLP01000007">
    <property type="protein sequence ID" value="TRX97147.1"/>
    <property type="molecule type" value="Genomic_DNA"/>
</dbReference>
<dbReference type="PANTHER" id="PTHR10272">
    <property type="entry name" value="PLATELET-ACTIVATING FACTOR ACETYLHYDROLASE"/>
    <property type="match status" value="1"/>
</dbReference>
<dbReference type="GO" id="GO:0016042">
    <property type="term" value="P:lipid catabolic process"/>
    <property type="evidence" value="ECO:0007669"/>
    <property type="project" value="UniProtKB-KW"/>
</dbReference>
<dbReference type="EC" id="3.1.1.47" evidence="1"/>
<dbReference type="SUPFAM" id="SSF53474">
    <property type="entry name" value="alpha/beta-Hydrolases"/>
    <property type="match status" value="1"/>
</dbReference>
<dbReference type="Gene3D" id="3.40.50.1820">
    <property type="entry name" value="alpha/beta hydrolase"/>
    <property type="match status" value="1"/>
</dbReference>
<dbReference type="InterPro" id="IPR029058">
    <property type="entry name" value="AB_hydrolase_fold"/>
</dbReference>
<keyword evidence="7" id="KW-1185">Reference proteome</keyword>
<reference evidence="7" key="1">
    <citation type="submission" date="2019-06" db="EMBL/GenBank/DDBJ databases">
        <title>Draft genome sequence of the griseofulvin-producing fungus Xylaria cubensis strain G536.</title>
        <authorList>
            <person name="Mead M.E."/>
            <person name="Raja H.A."/>
            <person name="Steenwyk J.L."/>
            <person name="Knowles S.L."/>
            <person name="Oberlies N.H."/>
            <person name="Rokas A."/>
        </authorList>
    </citation>
    <scope>NUCLEOTIDE SEQUENCE [LARGE SCALE GENOMIC DNA]</scope>
    <source>
        <strain evidence="7">G536</strain>
    </source>
</reference>